<dbReference type="OrthoDB" id="5568182at2"/>
<sequence>MTLFPATPAHWRLSFWLCLAAVLTLALLPPATPMPTTGWDKSNHLLAFATLLVLGRQAYPTRAWTLAAGLLAYGGLIEWLQSLTPYRYADWSDLLADAVGMAVGWALYAVARGIGQRRRHGSSQAG</sequence>
<evidence type="ECO:0000313" key="3">
    <source>
        <dbReference type="EMBL" id="TWG89124.1"/>
    </source>
</evidence>
<protein>
    <submittedName>
        <fullName evidence="3">VanZ family protein</fullName>
    </submittedName>
</protein>
<feature type="domain" description="VanZ-like" evidence="2">
    <location>
        <begin position="40"/>
        <end position="111"/>
    </location>
</feature>
<dbReference type="PANTHER" id="PTHR28008:SF1">
    <property type="entry name" value="DOMAIN PROTEIN, PUTATIVE (AFU_ORTHOLOGUE AFUA_3G10980)-RELATED"/>
    <property type="match status" value="1"/>
</dbReference>
<dbReference type="InterPro" id="IPR006976">
    <property type="entry name" value="VanZ-like"/>
</dbReference>
<evidence type="ECO:0000256" key="1">
    <source>
        <dbReference type="SAM" id="Phobius"/>
    </source>
</evidence>
<dbReference type="Proteomes" id="UP000318141">
    <property type="component" value="Unassembled WGS sequence"/>
</dbReference>
<dbReference type="PANTHER" id="PTHR28008">
    <property type="entry name" value="DOMAIN PROTEIN, PUTATIVE (AFU_ORTHOLOGUE AFUA_3G10980)-RELATED"/>
    <property type="match status" value="1"/>
</dbReference>
<gene>
    <name evidence="3" type="ORF">L602_000100000140</name>
</gene>
<evidence type="ECO:0000313" key="4">
    <source>
        <dbReference type="Proteomes" id="UP000318141"/>
    </source>
</evidence>
<accession>A0A562BV78</accession>
<name>A0A562BV78_9BURK</name>
<comment type="caution">
    <text evidence="3">The sequence shown here is derived from an EMBL/GenBank/DDBJ whole genome shotgun (WGS) entry which is preliminary data.</text>
</comment>
<keyword evidence="1" id="KW-1133">Transmembrane helix</keyword>
<reference evidence="3 4" key="1">
    <citation type="submission" date="2019-07" db="EMBL/GenBank/DDBJ databases">
        <title>Genome sequencing of lignin-degrading bacterial isolates.</title>
        <authorList>
            <person name="Gladden J."/>
        </authorList>
    </citation>
    <scope>NUCLEOTIDE SEQUENCE [LARGE SCALE GENOMIC DNA]</scope>
    <source>
        <strain evidence="3 4">J11</strain>
    </source>
</reference>
<dbReference type="Pfam" id="PF04892">
    <property type="entry name" value="VanZ"/>
    <property type="match status" value="1"/>
</dbReference>
<keyword evidence="1" id="KW-0472">Membrane</keyword>
<keyword evidence="1" id="KW-0812">Transmembrane</keyword>
<dbReference type="NCBIfam" id="NF037970">
    <property type="entry name" value="vanZ_1"/>
    <property type="match status" value="1"/>
</dbReference>
<organism evidence="3 4">
    <name type="scientific">Cupriavidus gilardii J11</name>
    <dbReference type="NCBI Taxonomy" id="936133"/>
    <lineage>
        <taxon>Bacteria</taxon>
        <taxon>Pseudomonadati</taxon>
        <taxon>Pseudomonadota</taxon>
        <taxon>Betaproteobacteria</taxon>
        <taxon>Burkholderiales</taxon>
        <taxon>Burkholderiaceae</taxon>
        <taxon>Cupriavidus</taxon>
    </lineage>
</organism>
<evidence type="ECO:0000259" key="2">
    <source>
        <dbReference type="Pfam" id="PF04892"/>
    </source>
</evidence>
<feature type="transmembrane region" description="Helical" evidence="1">
    <location>
        <begin position="94"/>
        <end position="111"/>
    </location>
</feature>
<proteinExistence type="predicted"/>
<dbReference type="EMBL" id="VLJN01000001">
    <property type="protein sequence ID" value="TWG89124.1"/>
    <property type="molecule type" value="Genomic_DNA"/>
</dbReference>
<keyword evidence="4" id="KW-1185">Reference proteome</keyword>
<dbReference type="AlphaFoldDB" id="A0A562BV78"/>